<dbReference type="InterPro" id="IPR013324">
    <property type="entry name" value="RNA_pol_sigma_r3/r4-like"/>
</dbReference>
<dbReference type="Pfam" id="PF08281">
    <property type="entry name" value="Sigma70_r4_2"/>
    <property type="match status" value="1"/>
</dbReference>
<dbReference type="EMBL" id="WMBB01000007">
    <property type="protein sequence ID" value="MTE14368.1"/>
    <property type="molecule type" value="Genomic_DNA"/>
</dbReference>
<evidence type="ECO:0000256" key="1">
    <source>
        <dbReference type="ARBA" id="ARBA00010641"/>
    </source>
</evidence>
<feature type="domain" description="RNA polymerase sigma-70 region 2" evidence="6">
    <location>
        <begin position="45"/>
        <end position="110"/>
    </location>
</feature>
<dbReference type="SUPFAM" id="SSF88659">
    <property type="entry name" value="Sigma3 and sigma4 domains of RNA polymerase sigma factors"/>
    <property type="match status" value="1"/>
</dbReference>
<evidence type="ECO:0000256" key="5">
    <source>
        <dbReference type="ARBA" id="ARBA00023163"/>
    </source>
</evidence>
<organism evidence="8 9">
    <name type="scientific">Nocardia aurantiaca</name>
    <dbReference type="NCBI Taxonomy" id="2675850"/>
    <lineage>
        <taxon>Bacteria</taxon>
        <taxon>Bacillati</taxon>
        <taxon>Actinomycetota</taxon>
        <taxon>Actinomycetes</taxon>
        <taxon>Mycobacteriales</taxon>
        <taxon>Nocardiaceae</taxon>
        <taxon>Nocardia</taxon>
    </lineage>
</organism>
<evidence type="ECO:0000259" key="7">
    <source>
        <dbReference type="Pfam" id="PF08281"/>
    </source>
</evidence>
<dbReference type="InterPro" id="IPR013249">
    <property type="entry name" value="RNA_pol_sigma70_r4_t2"/>
</dbReference>
<dbReference type="InterPro" id="IPR014284">
    <property type="entry name" value="RNA_pol_sigma-70_dom"/>
</dbReference>
<protein>
    <submittedName>
        <fullName evidence="8">Sigma-70 family RNA polymerase sigma factor</fullName>
    </submittedName>
</protein>
<name>A0A6I3KZF8_9NOCA</name>
<evidence type="ECO:0000313" key="9">
    <source>
        <dbReference type="Proteomes" id="UP000432464"/>
    </source>
</evidence>
<dbReference type="GO" id="GO:0003677">
    <property type="term" value="F:DNA binding"/>
    <property type="evidence" value="ECO:0007669"/>
    <property type="project" value="UniProtKB-KW"/>
</dbReference>
<sequence length="207" mass="23525">MGVNQDGTGFASCPVRPPQASEHARMAARLIAEIARGDRGAFTELYRMTSHRVYGLALRMLDNQATAEEITQDVYLQAWSLAARYDQRRATPIGWLMMLTHRRAVDRVRHDHALETRDIAYGRRNVEREHDVVFETVGERDDRRAVLGCLETLTDLQRETIDLAYYGGLTYTDVADHLDVPIATVKTRIRDGLKRLRVCLTGGGDRR</sequence>
<evidence type="ECO:0000259" key="6">
    <source>
        <dbReference type="Pfam" id="PF04542"/>
    </source>
</evidence>
<keyword evidence="4" id="KW-0238">DNA-binding</keyword>
<comment type="caution">
    <text evidence="8">The sequence shown here is derived from an EMBL/GenBank/DDBJ whole genome shotgun (WGS) entry which is preliminary data.</text>
</comment>
<proteinExistence type="inferred from homology"/>
<evidence type="ECO:0000256" key="4">
    <source>
        <dbReference type="ARBA" id="ARBA00023125"/>
    </source>
</evidence>
<dbReference type="Proteomes" id="UP000432464">
    <property type="component" value="Unassembled WGS sequence"/>
</dbReference>
<reference evidence="8 9" key="1">
    <citation type="submission" date="2019-11" db="EMBL/GenBank/DDBJ databases">
        <title>Nocardia sp. nov. CT2-14 isolated from soil.</title>
        <authorList>
            <person name="Kanchanasin P."/>
            <person name="Tanasupawat S."/>
            <person name="Yuki M."/>
            <person name="Kudo T."/>
        </authorList>
    </citation>
    <scope>NUCLEOTIDE SEQUENCE [LARGE SCALE GENOMIC DNA]</scope>
    <source>
        <strain evidence="8 9">CT2-14</strain>
    </source>
</reference>
<dbReference type="InterPro" id="IPR013325">
    <property type="entry name" value="RNA_pol_sigma_r2"/>
</dbReference>
<dbReference type="Gene3D" id="1.10.1740.10">
    <property type="match status" value="1"/>
</dbReference>
<keyword evidence="5" id="KW-0804">Transcription</keyword>
<evidence type="ECO:0000256" key="2">
    <source>
        <dbReference type="ARBA" id="ARBA00023015"/>
    </source>
</evidence>
<dbReference type="Pfam" id="PF04542">
    <property type="entry name" value="Sigma70_r2"/>
    <property type="match status" value="1"/>
</dbReference>
<dbReference type="Gene3D" id="1.10.10.10">
    <property type="entry name" value="Winged helix-like DNA-binding domain superfamily/Winged helix DNA-binding domain"/>
    <property type="match status" value="1"/>
</dbReference>
<accession>A0A6I3KZF8</accession>
<comment type="similarity">
    <text evidence="1">Belongs to the sigma-70 factor family. ECF subfamily.</text>
</comment>
<dbReference type="InterPro" id="IPR007627">
    <property type="entry name" value="RNA_pol_sigma70_r2"/>
</dbReference>
<dbReference type="NCBIfam" id="TIGR02937">
    <property type="entry name" value="sigma70-ECF"/>
    <property type="match status" value="1"/>
</dbReference>
<feature type="domain" description="RNA polymerase sigma factor 70 region 4 type 2" evidence="7">
    <location>
        <begin position="144"/>
        <end position="196"/>
    </location>
</feature>
<dbReference type="InterPro" id="IPR036388">
    <property type="entry name" value="WH-like_DNA-bd_sf"/>
</dbReference>
<dbReference type="GO" id="GO:0016987">
    <property type="term" value="F:sigma factor activity"/>
    <property type="evidence" value="ECO:0007669"/>
    <property type="project" value="UniProtKB-KW"/>
</dbReference>
<dbReference type="PANTHER" id="PTHR43133">
    <property type="entry name" value="RNA POLYMERASE ECF-TYPE SIGMA FACTO"/>
    <property type="match status" value="1"/>
</dbReference>
<keyword evidence="9" id="KW-1185">Reference proteome</keyword>
<dbReference type="NCBIfam" id="NF007228">
    <property type="entry name" value="PRK09646.1"/>
    <property type="match status" value="1"/>
</dbReference>
<dbReference type="InterPro" id="IPR039425">
    <property type="entry name" value="RNA_pol_sigma-70-like"/>
</dbReference>
<dbReference type="CDD" id="cd06171">
    <property type="entry name" value="Sigma70_r4"/>
    <property type="match status" value="1"/>
</dbReference>
<gene>
    <name evidence="8" type="ORF">GLP40_16560</name>
</gene>
<keyword evidence="2" id="KW-0805">Transcription regulation</keyword>
<dbReference type="GO" id="GO:0006352">
    <property type="term" value="P:DNA-templated transcription initiation"/>
    <property type="evidence" value="ECO:0007669"/>
    <property type="project" value="InterPro"/>
</dbReference>
<evidence type="ECO:0000313" key="8">
    <source>
        <dbReference type="EMBL" id="MTE14368.1"/>
    </source>
</evidence>
<dbReference type="PANTHER" id="PTHR43133:SF66">
    <property type="entry name" value="ECF RNA POLYMERASE SIGMA FACTOR SIGK"/>
    <property type="match status" value="1"/>
</dbReference>
<evidence type="ECO:0000256" key="3">
    <source>
        <dbReference type="ARBA" id="ARBA00023082"/>
    </source>
</evidence>
<dbReference type="SUPFAM" id="SSF88946">
    <property type="entry name" value="Sigma2 domain of RNA polymerase sigma factors"/>
    <property type="match status" value="1"/>
</dbReference>
<keyword evidence="3" id="KW-0731">Sigma factor</keyword>
<dbReference type="AlphaFoldDB" id="A0A6I3KZF8"/>